<feature type="compositionally biased region" description="Polar residues" evidence="6">
    <location>
        <begin position="280"/>
        <end position="302"/>
    </location>
</feature>
<comment type="subcellular location">
    <subcellularLocation>
        <location evidence="1">Membrane</location>
        <topology evidence="1">Multi-pass membrane protein</topology>
    </subcellularLocation>
</comment>
<evidence type="ECO:0000256" key="7">
    <source>
        <dbReference type="SAM" id="Phobius"/>
    </source>
</evidence>
<dbReference type="InterPro" id="IPR052337">
    <property type="entry name" value="SAT4-like"/>
</dbReference>
<feature type="transmembrane region" description="Helical" evidence="7">
    <location>
        <begin position="6"/>
        <end position="29"/>
    </location>
</feature>
<feature type="region of interest" description="Disordered" evidence="6">
    <location>
        <begin position="279"/>
        <end position="302"/>
    </location>
</feature>
<keyword evidence="3 7" id="KW-1133">Transmembrane helix</keyword>
<dbReference type="EMBL" id="KV878919">
    <property type="protein sequence ID" value="OJJ79339.1"/>
    <property type="molecule type" value="Genomic_DNA"/>
</dbReference>
<accession>A0A1L9V636</accession>
<name>A0A1L9V636_ASPGL</name>
<keyword evidence="2 7" id="KW-0812">Transmembrane</keyword>
<reference evidence="10" key="1">
    <citation type="journal article" date="2017" name="Genome Biol.">
        <title>Comparative genomics reveals high biological diversity and specific adaptations in the industrially and medically important fungal genus Aspergillus.</title>
        <authorList>
            <person name="de Vries R.P."/>
            <person name="Riley R."/>
            <person name="Wiebenga A."/>
            <person name="Aguilar-Osorio G."/>
            <person name="Amillis S."/>
            <person name="Uchima C.A."/>
            <person name="Anderluh G."/>
            <person name="Asadollahi M."/>
            <person name="Askin M."/>
            <person name="Barry K."/>
            <person name="Battaglia E."/>
            <person name="Bayram O."/>
            <person name="Benocci T."/>
            <person name="Braus-Stromeyer S.A."/>
            <person name="Caldana C."/>
            <person name="Canovas D."/>
            <person name="Cerqueira G.C."/>
            <person name="Chen F."/>
            <person name="Chen W."/>
            <person name="Choi C."/>
            <person name="Clum A."/>
            <person name="Dos Santos R.A."/>
            <person name="Damasio A.R."/>
            <person name="Diallinas G."/>
            <person name="Emri T."/>
            <person name="Fekete E."/>
            <person name="Flipphi M."/>
            <person name="Freyberg S."/>
            <person name="Gallo A."/>
            <person name="Gournas C."/>
            <person name="Habgood R."/>
            <person name="Hainaut M."/>
            <person name="Harispe M.L."/>
            <person name="Henrissat B."/>
            <person name="Hilden K.S."/>
            <person name="Hope R."/>
            <person name="Hossain A."/>
            <person name="Karabika E."/>
            <person name="Karaffa L."/>
            <person name="Karanyi Z."/>
            <person name="Krasevec N."/>
            <person name="Kuo A."/>
            <person name="Kusch H."/>
            <person name="LaButti K."/>
            <person name="Lagendijk E.L."/>
            <person name="Lapidus A."/>
            <person name="Levasseur A."/>
            <person name="Lindquist E."/>
            <person name="Lipzen A."/>
            <person name="Logrieco A.F."/>
            <person name="MacCabe A."/>
            <person name="Maekelae M.R."/>
            <person name="Malavazi I."/>
            <person name="Melin P."/>
            <person name="Meyer V."/>
            <person name="Mielnichuk N."/>
            <person name="Miskei M."/>
            <person name="Molnar A.P."/>
            <person name="Mule G."/>
            <person name="Ngan C.Y."/>
            <person name="Orejas M."/>
            <person name="Orosz E."/>
            <person name="Ouedraogo J.P."/>
            <person name="Overkamp K.M."/>
            <person name="Park H.-S."/>
            <person name="Perrone G."/>
            <person name="Piumi F."/>
            <person name="Punt P.J."/>
            <person name="Ram A.F."/>
            <person name="Ramon A."/>
            <person name="Rauscher S."/>
            <person name="Record E."/>
            <person name="Riano-Pachon D.M."/>
            <person name="Robert V."/>
            <person name="Roehrig J."/>
            <person name="Ruller R."/>
            <person name="Salamov A."/>
            <person name="Salih N.S."/>
            <person name="Samson R.A."/>
            <person name="Sandor E."/>
            <person name="Sanguinetti M."/>
            <person name="Schuetze T."/>
            <person name="Sepcic K."/>
            <person name="Shelest E."/>
            <person name="Sherlock G."/>
            <person name="Sophianopoulou V."/>
            <person name="Squina F.M."/>
            <person name="Sun H."/>
            <person name="Susca A."/>
            <person name="Todd R.B."/>
            <person name="Tsang A."/>
            <person name="Unkles S.E."/>
            <person name="van de Wiele N."/>
            <person name="van Rossen-Uffink D."/>
            <person name="Oliveira J.V."/>
            <person name="Vesth T.C."/>
            <person name="Visser J."/>
            <person name="Yu J.-H."/>
            <person name="Zhou M."/>
            <person name="Andersen M.R."/>
            <person name="Archer D.B."/>
            <person name="Baker S.E."/>
            <person name="Benoit I."/>
            <person name="Brakhage A.A."/>
            <person name="Braus G.H."/>
            <person name="Fischer R."/>
            <person name="Frisvad J.C."/>
            <person name="Goldman G.H."/>
            <person name="Houbraken J."/>
            <person name="Oakley B."/>
            <person name="Pocsi I."/>
            <person name="Scazzocchio C."/>
            <person name="Seiboth B."/>
            <person name="vanKuyk P.A."/>
            <person name="Wortman J."/>
            <person name="Dyer P.S."/>
            <person name="Grigoriev I.V."/>
        </authorList>
    </citation>
    <scope>NUCLEOTIDE SEQUENCE [LARGE SCALE GENOMIC DNA]</scope>
    <source>
        <strain evidence="10">CBS 516.65</strain>
    </source>
</reference>
<keyword evidence="4 7" id="KW-0472">Membrane</keyword>
<feature type="transmembrane region" description="Helical" evidence="7">
    <location>
        <begin position="164"/>
        <end position="189"/>
    </location>
</feature>
<keyword evidence="10" id="KW-1185">Reference proteome</keyword>
<dbReference type="Pfam" id="PF20684">
    <property type="entry name" value="Fung_rhodopsin"/>
    <property type="match status" value="1"/>
</dbReference>
<dbReference type="PANTHER" id="PTHR33048">
    <property type="entry name" value="PTH11-LIKE INTEGRAL MEMBRANE PROTEIN (AFU_ORTHOLOGUE AFUA_5G11245)"/>
    <property type="match status" value="1"/>
</dbReference>
<gene>
    <name evidence="9" type="ORF">ASPGLDRAFT_61923</name>
</gene>
<feature type="transmembrane region" description="Helical" evidence="7">
    <location>
        <begin position="41"/>
        <end position="61"/>
    </location>
</feature>
<evidence type="ECO:0000256" key="4">
    <source>
        <dbReference type="ARBA" id="ARBA00023136"/>
    </source>
</evidence>
<dbReference type="GeneID" id="34464755"/>
<dbReference type="AlphaFoldDB" id="A0A1L9V636"/>
<dbReference type="STRING" id="1160497.A0A1L9V636"/>
<dbReference type="PANTHER" id="PTHR33048:SF114">
    <property type="entry name" value="MEMBRANE PROTEIN PTH11-LIKE, PUTATIVE (AFU_ORTHOLOGUE AFUA_7G06620)-RELATED"/>
    <property type="match status" value="1"/>
</dbReference>
<evidence type="ECO:0000313" key="10">
    <source>
        <dbReference type="Proteomes" id="UP000184300"/>
    </source>
</evidence>
<sequence length="352" mass="39973">MSRPDVGHVVGWYICTIVAFVFMLARLVVRWTQFHKFYVDDFLIALSVGGLIATLGIQHYMFDNGMSEMQSATKQETINMMQMIIPGSILYITSLWLIKAAMVIFYKRLADRTRYQTIYNITLGLLAATWATIFFHIIFKCYPPDRLWDLDHPERTCPAYQDKVAFWLMVLLNIFSDVFIICLPISQVVRIKMPFKQKLGVLSIFLLGFLVVISSIIRAIYSSKNEQLITCTVSMIETAIATIASCLPVLRTLFFGSRSRSNTGTGTGSRSRTRTFELSFGQSQSQSTHKGATSISAERPTSQWEWQWQRSGGVQSLEDESEDELVKNGNNNGRRTTPRMGIAVTTEYEVGR</sequence>
<dbReference type="InterPro" id="IPR049326">
    <property type="entry name" value="Rhodopsin_dom_fungi"/>
</dbReference>
<organism evidence="9 10">
    <name type="scientific">Aspergillus glaucus CBS 516.65</name>
    <dbReference type="NCBI Taxonomy" id="1160497"/>
    <lineage>
        <taxon>Eukaryota</taxon>
        <taxon>Fungi</taxon>
        <taxon>Dikarya</taxon>
        <taxon>Ascomycota</taxon>
        <taxon>Pezizomycotina</taxon>
        <taxon>Eurotiomycetes</taxon>
        <taxon>Eurotiomycetidae</taxon>
        <taxon>Eurotiales</taxon>
        <taxon>Aspergillaceae</taxon>
        <taxon>Aspergillus</taxon>
        <taxon>Aspergillus subgen. Aspergillus</taxon>
    </lineage>
</organism>
<evidence type="ECO:0000256" key="2">
    <source>
        <dbReference type="ARBA" id="ARBA00022692"/>
    </source>
</evidence>
<dbReference type="OrthoDB" id="2988756at2759"/>
<evidence type="ECO:0000256" key="6">
    <source>
        <dbReference type="SAM" id="MobiDB-lite"/>
    </source>
</evidence>
<feature type="transmembrane region" description="Helical" evidence="7">
    <location>
        <begin position="201"/>
        <end position="221"/>
    </location>
</feature>
<dbReference type="GO" id="GO:0016020">
    <property type="term" value="C:membrane"/>
    <property type="evidence" value="ECO:0007669"/>
    <property type="project" value="UniProtKB-SubCell"/>
</dbReference>
<dbReference type="Proteomes" id="UP000184300">
    <property type="component" value="Unassembled WGS sequence"/>
</dbReference>
<evidence type="ECO:0000313" key="9">
    <source>
        <dbReference type="EMBL" id="OJJ79339.1"/>
    </source>
</evidence>
<protein>
    <recommendedName>
        <fullName evidence="8">Rhodopsin domain-containing protein</fullName>
    </recommendedName>
</protein>
<feature type="region of interest" description="Disordered" evidence="6">
    <location>
        <begin position="314"/>
        <end position="338"/>
    </location>
</feature>
<feature type="domain" description="Rhodopsin" evidence="8">
    <location>
        <begin position="25"/>
        <end position="254"/>
    </location>
</feature>
<feature type="transmembrane region" description="Helical" evidence="7">
    <location>
        <begin position="81"/>
        <end position="106"/>
    </location>
</feature>
<evidence type="ECO:0000256" key="3">
    <source>
        <dbReference type="ARBA" id="ARBA00022989"/>
    </source>
</evidence>
<dbReference type="VEuPathDB" id="FungiDB:ASPGLDRAFT_61923"/>
<evidence type="ECO:0000256" key="5">
    <source>
        <dbReference type="ARBA" id="ARBA00038359"/>
    </source>
</evidence>
<dbReference type="RefSeq" id="XP_022396037.1">
    <property type="nucleotide sequence ID" value="XM_022548495.1"/>
</dbReference>
<evidence type="ECO:0000259" key="8">
    <source>
        <dbReference type="Pfam" id="PF20684"/>
    </source>
</evidence>
<comment type="similarity">
    <text evidence="5">Belongs to the SAT4 family.</text>
</comment>
<feature type="transmembrane region" description="Helical" evidence="7">
    <location>
        <begin position="118"/>
        <end position="139"/>
    </location>
</feature>
<feature type="transmembrane region" description="Helical" evidence="7">
    <location>
        <begin position="227"/>
        <end position="250"/>
    </location>
</feature>
<proteinExistence type="inferred from homology"/>
<evidence type="ECO:0000256" key="1">
    <source>
        <dbReference type="ARBA" id="ARBA00004141"/>
    </source>
</evidence>